<sequence length="189" mass="21153">MTDREFSTLPGPVRAELTRLRAEREVYTAERERLRTELAETEAKLAEVTGERDELAETLNGERSEAHLASLTRRAEEAEVQAREKSAEAEALRQETTAARAERDTLRAELSDLRGERDRLRLTLLDAELSLAGQPMPVRRAPAGPEDEERAAQLAAEVAELANELEATKATISWRVTAPLRAVRKRTAR</sequence>
<keyword evidence="2" id="KW-0378">Hydrolase</keyword>
<proteinExistence type="predicted"/>
<dbReference type="GO" id="GO:0004527">
    <property type="term" value="F:exonuclease activity"/>
    <property type="evidence" value="ECO:0007669"/>
    <property type="project" value="UniProtKB-KW"/>
</dbReference>
<accession>A0ABS4PJN9</accession>
<gene>
    <name evidence="2" type="ORF">JOM49_001157</name>
</gene>
<dbReference type="Gene3D" id="1.10.287.1490">
    <property type="match status" value="1"/>
</dbReference>
<keyword evidence="1" id="KW-0175">Coiled coil</keyword>
<evidence type="ECO:0000313" key="2">
    <source>
        <dbReference type="EMBL" id="MBP2179631.1"/>
    </source>
</evidence>
<dbReference type="EMBL" id="JAGGMS010000001">
    <property type="protein sequence ID" value="MBP2179631.1"/>
    <property type="molecule type" value="Genomic_DNA"/>
</dbReference>
<keyword evidence="2" id="KW-0269">Exonuclease</keyword>
<keyword evidence="3" id="KW-1185">Reference proteome</keyword>
<feature type="coiled-coil region" evidence="1">
    <location>
        <begin position="17"/>
        <end position="123"/>
    </location>
</feature>
<comment type="caution">
    <text evidence="2">The sequence shown here is derived from an EMBL/GenBank/DDBJ whole genome shotgun (WGS) entry which is preliminary data.</text>
</comment>
<dbReference type="RefSeq" id="WP_209663328.1">
    <property type="nucleotide sequence ID" value="NZ_JAGGMS010000001.1"/>
</dbReference>
<reference evidence="2 3" key="1">
    <citation type="submission" date="2021-03" db="EMBL/GenBank/DDBJ databases">
        <title>Sequencing the genomes of 1000 actinobacteria strains.</title>
        <authorList>
            <person name="Klenk H.-P."/>
        </authorList>
    </citation>
    <scope>NUCLEOTIDE SEQUENCE [LARGE SCALE GENOMIC DNA]</scope>
    <source>
        <strain evidence="2 3">DSM 45510</strain>
    </source>
</reference>
<evidence type="ECO:0000313" key="3">
    <source>
        <dbReference type="Proteomes" id="UP000741013"/>
    </source>
</evidence>
<evidence type="ECO:0000256" key="1">
    <source>
        <dbReference type="SAM" id="Coils"/>
    </source>
</evidence>
<dbReference type="Proteomes" id="UP000741013">
    <property type="component" value="Unassembled WGS sequence"/>
</dbReference>
<keyword evidence="2" id="KW-0540">Nuclease</keyword>
<organism evidence="2 3">
    <name type="scientific">Amycolatopsis magusensis</name>
    <dbReference type="NCBI Taxonomy" id="882444"/>
    <lineage>
        <taxon>Bacteria</taxon>
        <taxon>Bacillati</taxon>
        <taxon>Actinomycetota</taxon>
        <taxon>Actinomycetes</taxon>
        <taxon>Pseudonocardiales</taxon>
        <taxon>Pseudonocardiaceae</taxon>
        <taxon>Amycolatopsis</taxon>
    </lineage>
</organism>
<name>A0ABS4PJN9_9PSEU</name>
<protein>
    <submittedName>
        <fullName evidence="2">DNA repair exonuclease SbcCD ATPase subunit</fullName>
    </submittedName>
</protein>